<evidence type="ECO:0000313" key="4">
    <source>
        <dbReference type="Proteomes" id="UP000562124"/>
    </source>
</evidence>
<keyword evidence="4" id="KW-1185">Reference proteome</keyword>
<dbReference type="RefSeq" id="WP_169322596.1">
    <property type="nucleotide sequence ID" value="NZ_JABCJJ010000001.1"/>
</dbReference>
<dbReference type="AlphaFoldDB" id="A0A7Y0QF38"/>
<evidence type="ECO:0000259" key="2">
    <source>
        <dbReference type="Pfam" id="PF24837"/>
    </source>
</evidence>
<sequence>MRRRSAVSRRSTTVVVLLSLLAGLSLLIAPSASAHPYCGQVWGSQERSAGDYSSGYLTNIRSGRHACYDRLVLDVDAPLTAWSVRYVDEIVQDGSGFTVPVRGGATLEVIVRVNVAESSPLYSTSTGTIIDPVGYRTFRDVVWAGSFEAVTTVGLGVRARLPFRAFVLPGPGEGSRLVVDVGHRWCASGQRVC</sequence>
<organism evidence="3 4">
    <name type="scientific">Cellulomonas fimi</name>
    <dbReference type="NCBI Taxonomy" id="1708"/>
    <lineage>
        <taxon>Bacteria</taxon>
        <taxon>Bacillati</taxon>
        <taxon>Actinomycetota</taxon>
        <taxon>Actinomycetes</taxon>
        <taxon>Micrococcales</taxon>
        <taxon>Cellulomonadaceae</taxon>
        <taxon>Cellulomonas</taxon>
    </lineage>
</organism>
<dbReference type="Pfam" id="PF24837">
    <property type="entry name" value="AMIN-like"/>
    <property type="match status" value="1"/>
</dbReference>
<keyword evidence="1" id="KW-0732">Signal</keyword>
<evidence type="ECO:0000256" key="1">
    <source>
        <dbReference type="SAM" id="SignalP"/>
    </source>
</evidence>
<dbReference type="Proteomes" id="UP000562124">
    <property type="component" value="Unassembled WGS sequence"/>
</dbReference>
<protein>
    <recommendedName>
        <fullName evidence="2">AMIN-like domain-containing protein</fullName>
    </recommendedName>
</protein>
<evidence type="ECO:0000313" key="3">
    <source>
        <dbReference type="EMBL" id="NMR18661.1"/>
    </source>
</evidence>
<name>A0A7Y0QF38_CELFI</name>
<comment type="caution">
    <text evidence="3">The sequence shown here is derived from an EMBL/GenBank/DDBJ whole genome shotgun (WGS) entry which is preliminary data.</text>
</comment>
<accession>A0A7Y0QF38</accession>
<feature type="domain" description="AMIN-like" evidence="2">
    <location>
        <begin position="56"/>
        <end position="183"/>
    </location>
</feature>
<dbReference type="EMBL" id="JABCJJ010000001">
    <property type="protein sequence ID" value="NMR18661.1"/>
    <property type="molecule type" value="Genomic_DNA"/>
</dbReference>
<feature type="chain" id="PRO_5031568127" description="AMIN-like domain-containing protein" evidence="1">
    <location>
        <begin position="35"/>
        <end position="193"/>
    </location>
</feature>
<gene>
    <name evidence="3" type="ORF">HIR71_00190</name>
</gene>
<dbReference type="InterPro" id="IPR056303">
    <property type="entry name" value="AMIN-like"/>
</dbReference>
<reference evidence="3 4" key="1">
    <citation type="submission" date="2020-04" db="EMBL/GenBank/DDBJ databases">
        <title>Sequencing and Assembly of C. fimi.</title>
        <authorList>
            <person name="Ramsey A.R."/>
        </authorList>
    </citation>
    <scope>NUCLEOTIDE SEQUENCE [LARGE SCALE GENOMIC DNA]</scope>
    <source>
        <strain evidence="3 4">SB</strain>
    </source>
</reference>
<feature type="signal peptide" evidence="1">
    <location>
        <begin position="1"/>
        <end position="34"/>
    </location>
</feature>
<proteinExistence type="predicted"/>